<dbReference type="GO" id="GO:0046917">
    <property type="term" value="F:triphosphoribosyl-dephospho-CoA synthase activity"/>
    <property type="evidence" value="ECO:0007669"/>
    <property type="project" value="UniProtKB-UniRule"/>
</dbReference>
<accession>A0A1I1Z3P3</accession>
<evidence type="ECO:0000313" key="6">
    <source>
        <dbReference type="EMBL" id="SFE26474.1"/>
    </source>
</evidence>
<dbReference type="Gene3D" id="1.10.4200.10">
    <property type="entry name" value="Triphosphoribosyl-dephospho-CoA protein"/>
    <property type="match status" value="2"/>
</dbReference>
<evidence type="ECO:0000256" key="3">
    <source>
        <dbReference type="ARBA" id="ARBA00022741"/>
    </source>
</evidence>
<name>A0A1I1Z3P3_9GAMM</name>
<dbReference type="InterPro" id="IPR017555">
    <property type="entry name" value="TriPribosyl-deP-CoA_syn"/>
</dbReference>
<organism evidence="6 7">
    <name type="scientific">Dyella marensis</name>
    <dbReference type="NCBI Taxonomy" id="500610"/>
    <lineage>
        <taxon>Bacteria</taxon>
        <taxon>Pseudomonadati</taxon>
        <taxon>Pseudomonadota</taxon>
        <taxon>Gammaproteobacteria</taxon>
        <taxon>Lysobacterales</taxon>
        <taxon>Rhodanobacteraceae</taxon>
        <taxon>Dyella</taxon>
    </lineage>
</organism>
<dbReference type="EC" id="2.4.2.52" evidence="5"/>
<dbReference type="EMBL" id="FONH01000002">
    <property type="protein sequence ID" value="SFE26474.1"/>
    <property type="molecule type" value="Genomic_DNA"/>
</dbReference>
<dbReference type="PANTHER" id="PTHR30201:SF2">
    <property type="entry name" value="2-(5''-TRIPHOSPHORIBOSYL)-3'-DEPHOSPHOCOENZYME-A SYNTHASE"/>
    <property type="match status" value="1"/>
</dbReference>
<dbReference type="PANTHER" id="PTHR30201">
    <property type="entry name" value="TRIPHOSPHORIBOSYL-DEPHOSPHO-COA SYNTHASE"/>
    <property type="match status" value="1"/>
</dbReference>
<dbReference type="NCBIfam" id="NF002315">
    <property type="entry name" value="PRK01237.1"/>
    <property type="match status" value="1"/>
</dbReference>
<protein>
    <recommendedName>
        <fullName evidence="5">Probable 2-(5''-triphosphoribosyl)-3'-dephosphocoenzyme-A synthase</fullName>
        <shortName evidence="5">2-(5''-triphosphoribosyl)-3'-dephospho-CoA synthase</shortName>
        <ecNumber evidence="5">2.4.2.52</ecNumber>
    </recommendedName>
</protein>
<sequence length="289" mass="30217">MEMAIRMSTALPRQNAKVQCAAWLAGQVTGALIDEVMLAPKPGLVDPRHRGAHDDMHWQLLCRSAQALRPGFEAMAVAGYRQPASIALRERIGALGREAEAAMLTATGGVNTHRGAIWALGLLAVAAAQVPDDLAPASIAARACLLARIPDGAAPACTDHPGERACRRYGVGGARGQAQAGFPHVVEAGVPTLRNTRANGGSEHAARLDALLAIMATLDDTCVLSRGGPDALEAMQAGARRALAHGCATLPGRRELRRLDRELLARRVSPGGAADLLAASLLLDRISRS</sequence>
<evidence type="ECO:0000256" key="4">
    <source>
        <dbReference type="ARBA" id="ARBA00022840"/>
    </source>
</evidence>
<evidence type="ECO:0000256" key="1">
    <source>
        <dbReference type="ARBA" id="ARBA00001210"/>
    </source>
</evidence>
<evidence type="ECO:0000313" key="7">
    <source>
        <dbReference type="Proteomes" id="UP000199477"/>
    </source>
</evidence>
<proteinExistence type="inferred from homology"/>
<gene>
    <name evidence="5" type="primary">mdcB</name>
    <name evidence="6" type="ORF">SAMN02799615_00612</name>
</gene>
<evidence type="ECO:0000256" key="5">
    <source>
        <dbReference type="HAMAP-Rule" id="MF_01883"/>
    </source>
</evidence>
<comment type="function">
    <text evidence="5">Involved in the formation of 2-(5''-phosphoribosyl)-3'-dephosphocoenzyme-A, the prosthetic group of the acyl-carrier protein of the malonate decarboxylase.</text>
</comment>
<dbReference type="InterPro" id="IPR002736">
    <property type="entry name" value="CitG"/>
</dbReference>
<reference evidence="7" key="1">
    <citation type="submission" date="2016-10" db="EMBL/GenBank/DDBJ databases">
        <authorList>
            <person name="Varghese N."/>
            <person name="Submissions S."/>
        </authorList>
    </citation>
    <scope>NUCLEOTIDE SEQUENCE [LARGE SCALE GENOMIC DNA]</scope>
    <source>
        <strain evidence="7">UNC178MFTsu3.1</strain>
    </source>
</reference>
<evidence type="ECO:0000256" key="2">
    <source>
        <dbReference type="ARBA" id="ARBA00022679"/>
    </source>
</evidence>
<dbReference type="STRING" id="500610.SAMN02799615_00612"/>
<comment type="similarity">
    <text evidence="5">Belongs to the CitG/MdcB family.</text>
</comment>
<keyword evidence="2 5" id="KW-0808">Transferase</keyword>
<keyword evidence="3 5" id="KW-0547">Nucleotide-binding</keyword>
<dbReference type="HAMAP" id="MF_01883">
    <property type="entry name" value="MdcB"/>
    <property type="match status" value="1"/>
</dbReference>
<keyword evidence="7" id="KW-1185">Reference proteome</keyword>
<keyword evidence="4 5" id="KW-0067">ATP-binding</keyword>
<dbReference type="Proteomes" id="UP000199477">
    <property type="component" value="Unassembled WGS sequence"/>
</dbReference>
<comment type="catalytic activity">
    <reaction evidence="1 5">
        <text>3'-dephospho-CoA + ATP = 2'-(5''-triphospho-alpha-D-ribosyl)-3'-dephospho-CoA + adenine</text>
        <dbReference type="Rhea" id="RHEA:15117"/>
        <dbReference type="ChEBI" id="CHEBI:16708"/>
        <dbReference type="ChEBI" id="CHEBI:30616"/>
        <dbReference type="ChEBI" id="CHEBI:57328"/>
        <dbReference type="ChEBI" id="CHEBI:61378"/>
        <dbReference type="EC" id="2.4.2.52"/>
    </reaction>
</comment>
<dbReference type="AlphaFoldDB" id="A0A1I1Z3P3"/>
<dbReference type="NCBIfam" id="TIGR03132">
    <property type="entry name" value="malonate_mdcB"/>
    <property type="match status" value="1"/>
</dbReference>
<dbReference type="GO" id="GO:0051191">
    <property type="term" value="P:prosthetic group biosynthetic process"/>
    <property type="evidence" value="ECO:0007669"/>
    <property type="project" value="TreeGrafter"/>
</dbReference>
<dbReference type="GO" id="GO:0005524">
    <property type="term" value="F:ATP binding"/>
    <property type="evidence" value="ECO:0007669"/>
    <property type="project" value="UniProtKB-KW"/>
</dbReference>
<dbReference type="Pfam" id="PF01874">
    <property type="entry name" value="CitG"/>
    <property type="match status" value="1"/>
</dbReference>